<dbReference type="AlphaFoldDB" id="A0AA36BPU4"/>
<evidence type="ECO:0000313" key="3">
    <source>
        <dbReference type="Proteomes" id="UP001162480"/>
    </source>
</evidence>
<name>A0AA36BPU4_OCTVU</name>
<evidence type="ECO:0000256" key="1">
    <source>
        <dbReference type="SAM" id="MobiDB-lite"/>
    </source>
</evidence>
<protein>
    <submittedName>
        <fullName evidence="2">Uncharacterized protein</fullName>
    </submittedName>
</protein>
<sequence length="525" mass="58682">MVLVTSDLNQIPQNISDDESDEERRIAVNPLNQSILMSPEKVSTITSRSTTVSQTIEDKENINVCRVDPEVKDSVPQAKYEANNTDKQAQDISFLEKVKADVPLSSAAATSSEKSLLFTNDFNCPASLSTELFLYNYVHAHTKDDGKIQTPDESKENDSLSDSPHLDKFLYQGNHTVYFDRNDSMDLTKPLGKYLTACNESKDDIVSSPDGHIIGYYNQNNSYDEKTIYFNKTHYAAGNMDLTYCNTITIADFPESERPVEIINVKDVENIENFCENKQFNKDEMSDCRPSITNVTDSKTGANVLKDEKEHIKTGSKRTCVSESSDIPSKQSNTYDIIEPAINKPTEKKSDFKNHVQPVTTSESVPEKLVLKESTESYMVESSRSCPKKTLVDTSQSTSKELTVTKSTKSFLNTQELFDSTQFNDGKFSKLAKELKTSASNLPADNCILPSSNNFDRSNLPPKNIIDKENMPYELNGMQSVSFRANSTAKDDLGSVTDFKATISNISNTRTEGSVLKDQKEHIKT</sequence>
<dbReference type="EMBL" id="OX597833">
    <property type="protein sequence ID" value="CAI9737492.1"/>
    <property type="molecule type" value="Genomic_DNA"/>
</dbReference>
<dbReference type="Proteomes" id="UP001162480">
    <property type="component" value="Chromosome 20"/>
</dbReference>
<keyword evidence="3" id="KW-1185">Reference proteome</keyword>
<feature type="region of interest" description="Disordered" evidence="1">
    <location>
        <begin position="144"/>
        <end position="165"/>
    </location>
</feature>
<evidence type="ECO:0000313" key="2">
    <source>
        <dbReference type="EMBL" id="CAI9737492.1"/>
    </source>
</evidence>
<proteinExistence type="predicted"/>
<accession>A0AA36BPU4</accession>
<gene>
    <name evidence="2" type="ORF">OCTVUL_1B030119</name>
</gene>
<organism evidence="2 3">
    <name type="scientific">Octopus vulgaris</name>
    <name type="common">Common octopus</name>
    <dbReference type="NCBI Taxonomy" id="6645"/>
    <lineage>
        <taxon>Eukaryota</taxon>
        <taxon>Metazoa</taxon>
        <taxon>Spiralia</taxon>
        <taxon>Lophotrochozoa</taxon>
        <taxon>Mollusca</taxon>
        <taxon>Cephalopoda</taxon>
        <taxon>Coleoidea</taxon>
        <taxon>Octopodiformes</taxon>
        <taxon>Octopoda</taxon>
        <taxon>Incirrata</taxon>
        <taxon>Octopodidae</taxon>
        <taxon>Octopus</taxon>
    </lineage>
</organism>
<reference evidence="2" key="1">
    <citation type="submission" date="2023-08" db="EMBL/GenBank/DDBJ databases">
        <authorList>
            <person name="Alioto T."/>
            <person name="Alioto T."/>
            <person name="Gomez Garrido J."/>
        </authorList>
    </citation>
    <scope>NUCLEOTIDE SEQUENCE</scope>
</reference>